<gene>
    <name evidence="6" type="ORF">AC812_05085</name>
</gene>
<dbReference type="GO" id="GO:0015833">
    <property type="term" value="P:peptide transport"/>
    <property type="evidence" value="ECO:0007669"/>
    <property type="project" value="InterPro"/>
</dbReference>
<comment type="similarity">
    <text evidence="1">Belongs to the ABC transporter superfamily.</text>
</comment>
<dbReference type="GO" id="GO:0055085">
    <property type="term" value="P:transmembrane transport"/>
    <property type="evidence" value="ECO:0007669"/>
    <property type="project" value="UniProtKB-ARBA"/>
</dbReference>
<dbReference type="NCBIfam" id="NF008453">
    <property type="entry name" value="PRK11308.1"/>
    <property type="match status" value="1"/>
</dbReference>
<dbReference type="PATRIC" id="fig|360411.5.peg.113"/>
<keyword evidence="7" id="KW-1185">Reference proteome</keyword>
<dbReference type="PROSITE" id="PS50893">
    <property type="entry name" value="ABC_TRANSPORTER_2"/>
    <property type="match status" value="1"/>
</dbReference>
<dbReference type="FunFam" id="3.40.50.300:FF:000016">
    <property type="entry name" value="Oligopeptide ABC transporter ATP-binding component"/>
    <property type="match status" value="1"/>
</dbReference>
<dbReference type="CDD" id="cd03257">
    <property type="entry name" value="ABC_NikE_OppD_transporters"/>
    <property type="match status" value="1"/>
</dbReference>
<dbReference type="PANTHER" id="PTHR43776:SF7">
    <property type="entry name" value="D,D-DIPEPTIDE TRANSPORT ATP-BINDING PROTEIN DDPF-RELATED"/>
    <property type="match status" value="1"/>
</dbReference>
<dbReference type="InterPro" id="IPR013563">
    <property type="entry name" value="Oligopep_ABC_C"/>
</dbReference>
<dbReference type="PROSITE" id="PS00211">
    <property type="entry name" value="ABC_TRANSPORTER_1"/>
    <property type="match status" value="1"/>
</dbReference>
<dbReference type="PANTHER" id="PTHR43776">
    <property type="entry name" value="TRANSPORT ATP-BINDING PROTEIN"/>
    <property type="match status" value="1"/>
</dbReference>
<organism evidence="6 7">
    <name type="scientific">Bellilinea caldifistulae</name>
    <dbReference type="NCBI Taxonomy" id="360411"/>
    <lineage>
        <taxon>Bacteria</taxon>
        <taxon>Bacillati</taxon>
        <taxon>Chloroflexota</taxon>
        <taxon>Anaerolineae</taxon>
        <taxon>Anaerolineales</taxon>
        <taxon>Anaerolineaceae</taxon>
        <taxon>Bellilinea</taxon>
    </lineage>
</organism>
<dbReference type="GO" id="GO:0005524">
    <property type="term" value="F:ATP binding"/>
    <property type="evidence" value="ECO:0007669"/>
    <property type="project" value="UniProtKB-KW"/>
</dbReference>
<dbReference type="STRING" id="360411.AC812_05085"/>
<evidence type="ECO:0000256" key="3">
    <source>
        <dbReference type="ARBA" id="ARBA00022741"/>
    </source>
</evidence>
<dbReference type="GO" id="GO:0016887">
    <property type="term" value="F:ATP hydrolysis activity"/>
    <property type="evidence" value="ECO:0007669"/>
    <property type="project" value="InterPro"/>
</dbReference>
<evidence type="ECO:0000313" key="6">
    <source>
        <dbReference type="EMBL" id="KPL76690.1"/>
    </source>
</evidence>
<dbReference type="InterPro" id="IPR027417">
    <property type="entry name" value="P-loop_NTPase"/>
</dbReference>
<dbReference type="InterPro" id="IPR003439">
    <property type="entry name" value="ABC_transporter-like_ATP-bd"/>
</dbReference>
<feature type="domain" description="ABC transporter" evidence="5">
    <location>
        <begin position="8"/>
        <end position="259"/>
    </location>
</feature>
<dbReference type="EMBL" id="LGHJ01000011">
    <property type="protein sequence ID" value="KPL76690.1"/>
    <property type="molecule type" value="Genomic_DNA"/>
</dbReference>
<keyword evidence="4" id="KW-0067">ATP-binding</keyword>
<evidence type="ECO:0000256" key="2">
    <source>
        <dbReference type="ARBA" id="ARBA00022448"/>
    </source>
</evidence>
<dbReference type="Pfam" id="PF08352">
    <property type="entry name" value="oligo_HPY"/>
    <property type="match status" value="1"/>
</dbReference>
<dbReference type="RefSeq" id="WP_061912753.1">
    <property type="nucleotide sequence ID" value="NZ_DF967971.1"/>
</dbReference>
<keyword evidence="2" id="KW-0813">Transport</keyword>
<dbReference type="OrthoDB" id="9806285at2"/>
<protein>
    <submittedName>
        <fullName evidence="6">Peptide ABC transporter substrate-binding protein</fullName>
    </submittedName>
</protein>
<reference evidence="6 7" key="1">
    <citation type="submission" date="2015-07" db="EMBL/GenBank/DDBJ databases">
        <title>Draft genome of Bellilinea caldifistulae DSM 17877.</title>
        <authorList>
            <person name="Hemp J."/>
            <person name="Ward L.M."/>
            <person name="Pace L.A."/>
            <person name="Fischer W.W."/>
        </authorList>
    </citation>
    <scope>NUCLEOTIDE SEQUENCE [LARGE SCALE GENOMIC DNA]</scope>
    <source>
        <strain evidence="6 7">GOMI-1</strain>
    </source>
</reference>
<dbReference type="InterPro" id="IPR003593">
    <property type="entry name" value="AAA+_ATPase"/>
</dbReference>
<keyword evidence="3" id="KW-0547">Nucleotide-binding</keyword>
<dbReference type="Proteomes" id="UP000050514">
    <property type="component" value="Unassembled WGS sequence"/>
</dbReference>
<dbReference type="NCBIfam" id="TIGR01727">
    <property type="entry name" value="oligo_HPY"/>
    <property type="match status" value="1"/>
</dbReference>
<dbReference type="Gene3D" id="3.40.50.300">
    <property type="entry name" value="P-loop containing nucleotide triphosphate hydrolases"/>
    <property type="match status" value="1"/>
</dbReference>
<dbReference type="Pfam" id="PF00005">
    <property type="entry name" value="ABC_tran"/>
    <property type="match status" value="1"/>
</dbReference>
<evidence type="ECO:0000313" key="7">
    <source>
        <dbReference type="Proteomes" id="UP000050514"/>
    </source>
</evidence>
<sequence length="326" mass="36263">MTSTEVLLQVRDLVKHFPIMRGTLIQRQVGAVRAVDGVSFDVFHGETLGLVGESGCGKSTTGRAILQLYRPTSGSVIFEGVDLVGLKGEDLRKMRRRMQMIFQDPYASLNPRMTVGQIIGEPLIIHGIADRKEAQERAEELLRLVGLNPAYTNRYPHEFSGGQRQRVGVARALALQPAFIVCDEPISALDVSVQAQVVNLLEDLQAQMGLTYLFIAHDLSMVRHISNRIAVMYLGVVVELADRHELYNHPLHPYTQALLSAVPIPDPVIEARRQRIILKGDVPSPINPPSGCRFRTRCPLADTICAEQRPEFREVAPGHWVACHMV</sequence>
<proteinExistence type="inferred from homology"/>
<dbReference type="SMART" id="SM00382">
    <property type="entry name" value="AAA"/>
    <property type="match status" value="1"/>
</dbReference>
<evidence type="ECO:0000256" key="1">
    <source>
        <dbReference type="ARBA" id="ARBA00005417"/>
    </source>
</evidence>
<dbReference type="AlphaFoldDB" id="A0A0N8GMZ7"/>
<comment type="caution">
    <text evidence="6">The sequence shown here is derived from an EMBL/GenBank/DDBJ whole genome shotgun (WGS) entry which is preliminary data.</text>
</comment>
<name>A0A0N8GMZ7_9CHLR</name>
<accession>A0A0N8GMZ7</accession>
<dbReference type="InterPro" id="IPR017871">
    <property type="entry name" value="ABC_transporter-like_CS"/>
</dbReference>
<evidence type="ECO:0000256" key="4">
    <source>
        <dbReference type="ARBA" id="ARBA00022840"/>
    </source>
</evidence>
<dbReference type="InterPro" id="IPR050319">
    <property type="entry name" value="ABC_transp_ATP-bind"/>
</dbReference>
<dbReference type="SUPFAM" id="SSF52540">
    <property type="entry name" value="P-loop containing nucleoside triphosphate hydrolases"/>
    <property type="match status" value="1"/>
</dbReference>
<evidence type="ECO:0000259" key="5">
    <source>
        <dbReference type="PROSITE" id="PS50893"/>
    </source>
</evidence>